<proteinExistence type="predicted"/>
<evidence type="ECO:0000256" key="1">
    <source>
        <dbReference type="SAM" id="MobiDB-lite"/>
    </source>
</evidence>
<dbReference type="VEuPathDB" id="FungiDB:PC110_g8751"/>
<dbReference type="AlphaFoldDB" id="A0A8T1FY66"/>
<dbReference type="Proteomes" id="UP000697107">
    <property type="component" value="Unassembled WGS sequence"/>
</dbReference>
<name>A0A8T1FY66_9STRA</name>
<accession>A0A8T1FY66</accession>
<evidence type="ECO:0000313" key="3">
    <source>
        <dbReference type="Proteomes" id="UP000697107"/>
    </source>
</evidence>
<comment type="caution">
    <text evidence="2">The sequence shown here is derived from an EMBL/GenBank/DDBJ whole genome shotgun (WGS) entry which is preliminary data.</text>
</comment>
<feature type="region of interest" description="Disordered" evidence="1">
    <location>
        <begin position="255"/>
        <end position="288"/>
    </location>
</feature>
<sequence>MTVDALVVEGAADEFLLGEDWVMRNGVKIDFTSCEMKWYDGDDKKIVPFRCTTNWQLIDDRTVRMRLVKAVKVVTSTCRRLELAVAPPEDTTGLFMPARRVEPHLLLAPTLTTSCLVYLDDVIAFTKGSVACRLVELVAVLERLSQAWLSLKASDEGQILDDEIRGEQARDKTVKKLLEKSKCNDRAIVVADGIVCIRETDGSSRVLLPTALWVKVLKENHDSERKDACATVGTVVQGLRAQEGEDEEVISPLRSQGIGNQGDRWAPDVVGPRSITPNGNRNVVAAVD</sequence>
<dbReference type="VEuPathDB" id="FungiDB:PC110_g8752"/>
<reference evidence="2" key="1">
    <citation type="submission" date="2018-10" db="EMBL/GenBank/DDBJ databases">
        <title>Effector identification in a new, highly contiguous assembly of the strawberry crown rot pathogen Phytophthora cactorum.</title>
        <authorList>
            <person name="Armitage A.D."/>
            <person name="Nellist C.F."/>
            <person name="Bates H."/>
            <person name="Vickerstaff R.J."/>
            <person name="Harrison R.J."/>
        </authorList>
    </citation>
    <scope>NUCLEOTIDE SEQUENCE</scope>
    <source>
        <strain evidence="2">P415</strain>
    </source>
</reference>
<dbReference type="EMBL" id="RCML01000436">
    <property type="protein sequence ID" value="KAG2977128.1"/>
    <property type="molecule type" value="Genomic_DNA"/>
</dbReference>
<evidence type="ECO:0000313" key="2">
    <source>
        <dbReference type="EMBL" id="KAG2977128.1"/>
    </source>
</evidence>
<organism evidence="2 3">
    <name type="scientific">Phytophthora cactorum</name>
    <dbReference type="NCBI Taxonomy" id="29920"/>
    <lineage>
        <taxon>Eukaryota</taxon>
        <taxon>Sar</taxon>
        <taxon>Stramenopiles</taxon>
        <taxon>Oomycota</taxon>
        <taxon>Peronosporomycetes</taxon>
        <taxon>Peronosporales</taxon>
        <taxon>Peronosporaceae</taxon>
        <taxon>Phytophthora</taxon>
    </lineage>
</organism>
<protein>
    <submittedName>
        <fullName evidence="2">Uncharacterized protein</fullName>
    </submittedName>
</protein>
<gene>
    <name evidence="2" type="ORF">PC118_g13069</name>
</gene>